<protein>
    <submittedName>
        <fullName evidence="1">Uncharacterized protein</fullName>
    </submittedName>
</protein>
<evidence type="ECO:0000313" key="2">
    <source>
        <dbReference type="Proteomes" id="UP001519460"/>
    </source>
</evidence>
<dbReference type="EMBL" id="JACVVK020000003">
    <property type="protein sequence ID" value="KAK7507784.1"/>
    <property type="molecule type" value="Genomic_DNA"/>
</dbReference>
<organism evidence="1 2">
    <name type="scientific">Batillaria attramentaria</name>
    <dbReference type="NCBI Taxonomy" id="370345"/>
    <lineage>
        <taxon>Eukaryota</taxon>
        <taxon>Metazoa</taxon>
        <taxon>Spiralia</taxon>
        <taxon>Lophotrochozoa</taxon>
        <taxon>Mollusca</taxon>
        <taxon>Gastropoda</taxon>
        <taxon>Caenogastropoda</taxon>
        <taxon>Sorbeoconcha</taxon>
        <taxon>Cerithioidea</taxon>
        <taxon>Batillariidae</taxon>
        <taxon>Batillaria</taxon>
    </lineage>
</organism>
<comment type="caution">
    <text evidence="1">The sequence shown here is derived from an EMBL/GenBank/DDBJ whole genome shotgun (WGS) entry which is preliminary data.</text>
</comment>
<accession>A0ABD0M749</accession>
<gene>
    <name evidence="1" type="ORF">BaRGS_00000749</name>
</gene>
<dbReference type="AlphaFoldDB" id="A0ABD0M749"/>
<evidence type="ECO:0000313" key="1">
    <source>
        <dbReference type="EMBL" id="KAK7507784.1"/>
    </source>
</evidence>
<proteinExistence type="predicted"/>
<sequence>MLGTPADSGSVIGHIDHLKSATSPAPSAAWGLVSNVAPSRHSLPTFAPSRGTSLLLAPV</sequence>
<feature type="non-terminal residue" evidence="1">
    <location>
        <position position="59"/>
    </location>
</feature>
<name>A0ABD0M749_9CAEN</name>
<reference evidence="1 2" key="1">
    <citation type="journal article" date="2023" name="Sci. Data">
        <title>Genome assembly of the Korean intertidal mud-creeper Batillaria attramentaria.</title>
        <authorList>
            <person name="Patra A.K."/>
            <person name="Ho P.T."/>
            <person name="Jun S."/>
            <person name="Lee S.J."/>
            <person name="Kim Y."/>
            <person name="Won Y.J."/>
        </authorList>
    </citation>
    <scope>NUCLEOTIDE SEQUENCE [LARGE SCALE GENOMIC DNA]</scope>
    <source>
        <strain evidence="1">Wonlab-2016</strain>
    </source>
</reference>
<keyword evidence="2" id="KW-1185">Reference proteome</keyword>
<dbReference type="Proteomes" id="UP001519460">
    <property type="component" value="Unassembled WGS sequence"/>
</dbReference>